<dbReference type="RefSeq" id="WP_062581961.1">
    <property type="nucleotide sequence ID" value="NZ_JACHBU010000003.1"/>
</dbReference>
<gene>
    <name evidence="2" type="ORF">F4695_001893</name>
</gene>
<dbReference type="EMBL" id="JACHBU010000003">
    <property type="protein sequence ID" value="MBB6508544.1"/>
    <property type="molecule type" value="Genomic_DNA"/>
</dbReference>
<evidence type="ECO:0000256" key="1">
    <source>
        <dbReference type="SAM" id="MobiDB-lite"/>
    </source>
</evidence>
<evidence type="ECO:0000313" key="2">
    <source>
        <dbReference type="EMBL" id="MBB6508544.1"/>
    </source>
</evidence>
<feature type="compositionally biased region" description="Basic and acidic residues" evidence="1">
    <location>
        <begin position="18"/>
        <end position="35"/>
    </location>
</feature>
<sequence length="73" mass="7866">MSFTDKTNDNDQNSAQSDEWKAKKAEQSAREKGSDADLEQQLDEGLEDTFPASDPVAATITSIPAGTPEPPKN</sequence>
<feature type="compositionally biased region" description="Polar residues" evidence="1">
    <location>
        <begin position="1"/>
        <end position="17"/>
    </location>
</feature>
<feature type="region of interest" description="Disordered" evidence="1">
    <location>
        <begin position="1"/>
        <end position="73"/>
    </location>
</feature>
<feature type="compositionally biased region" description="Acidic residues" evidence="1">
    <location>
        <begin position="36"/>
        <end position="47"/>
    </location>
</feature>
<name>A0A7X0JJ38_9HYPH</name>
<accession>A0A7X0JJ38</accession>
<dbReference type="AlphaFoldDB" id="A0A7X0JJ38"/>
<comment type="caution">
    <text evidence="2">The sequence shown here is derived from an EMBL/GenBank/DDBJ whole genome shotgun (WGS) entry which is preliminary data.</text>
</comment>
<organism evidence="2 3">
    <name type="scientific">Rhizobium soli</name>
    <dbReference type="NCBI Taxonomy" id="424798"/>
    <lineage>
        <taxon>Bacteria</taxon>
        <taxon>Pseudomonadati</taxon>
        <taxon>Pseudomonadota</taxon>
        <taxon>Alphaproteobacteria</taxon>
        <taxon>Hyphomicrobiales</taxon>
        <taxon>Rhizobiaceae</taxon>
        <taxon>Rhizobium/Agrobacterium group</taxon>
        <taxon>Rhizobium</taxon>
    </lineage>
</organism>
<reference evidence="2 3" key="1">
    <citation type="submission" date="2020-08" db="EMBL/GenBank/DDBJ databases">
        <title>The Agave Microbiome: Exploring the role of microbial communities in plant adaptations to desert environments.</title>
        <authorList>
            <person name="Partida-Martinez L.P."/>
        </authorList>
    </citation>
    <scope>NUCLEOTIDE SEQUENCE [LARGE SCALE GENOMIC DNA]</scope>
    <source>
        <strain evidence="2 3">AS3.12</strain>
    </source>
</reference>
<protein>
    <submittedName>
        <fullName evidence="2">Uncharacterized protein</fullName>
    </submittedName>
</protein>
<evidence type="ECO:0000313" key="3">
    <source>
        <dbReference type="Proteomes" id="UP000585437"/>
    </source>
</evidence>
<keyword evidence="3" id="KW-1185">Reference proteome</keyword>
<proteinExistence type="predicted"/>
<dbReference type="Proteomes" id="UP000585437">
    <property type="component" value="Unassembled WGS sequence"/>
</dbReference>